<accession>A0A4C1Z664</accession>
<protein>
    <submittedName>
        <fullName evidence="1">Uncharacterized protein</fullName>
    </submittedName>
</protein>
<gene>
    <name evidence="1" type="ORF">EVAR_89444_1</name>
</gene>
<keyword evidence="2" id="KW-1185">Reference proteome</keyword>
<dbReference type="AlphaFoldDB" id="A0A4C1Z664"/>
<reference evidence="1 2" key="1">
    <citation type="journal article" date="2019" name="Commun. Biol.">
        <title>The bagworm genome reveals a unique fibroin gene that provides high tensile strength.</title>
        <authorList>
            <person name="Kono N."/>
            <person name="Nakamura H."/>
            <person name="Ohtoshi R."/>
            <person name="Tomita M."/>
            <person name="Numata K."/>
            <person name="Arakawa K."/>
        </authorList>
    </citation>
    <scope>NUCLEOTIDE SEQUENCE [LARGE SCALE GENOMIC DNA]</scope>
</reference>
<sequence length="115" mass="13280">MRRRSEGVATSGVEVSVNRSLIKLPETCQRESLYREDRHILHFISEHIRRCRLDGSARADMEWILSHFMSTDRAVGHDFNPVSVFGPTPIKSPLKHRLFFLLPRPTSHALDTDRS</sequence>
<organism evidence="1 2">
    <name type="scientific">Eumeta variegata</name>
    <name type="common">Bagworm moth</name>
    <name type="synonym">Eumeta japonica</name>
    <dbReference type="NCBI Taxonomy" id="151549"/>
    <lineage>
        <taxon>Eukaryota</taxon>
        <taxon>Metazoa</taxon>
        <taxon>Ecdysozoa</taxon>
        <taxon>Arthropoda</taxon>
        <taxon>Hexapoda</taxon>
        <taxon>Insecta</taxon>
        <taxon>Pterygota</taxon>
        <taxon>Neoptera</taxon>
        <taxon>Endopterygota</taxon>
        <taxon>Lepidoptera</taxon>
        <taxon>Glossata</taxon>
        <taxon>Ditrysia</taxon>
        <taxon>Tineoidea</taxon>
        <taxon>Psychidae</taxon>
        <taxon>Oiketicinae</taxon>
        <taxon>Eumeta</taxon>
    </lineage>
</organism>
<dbReference type="EMBL" id="BGZK01001547">
    <property type="protein sequence ID" value="GBP82105.1"/>
    <property type="molecule type" value="Genomic_DNA"/>
</dbReference>
<evidence type="ECO:0000313" key="1">
    <source>
        <dbReference type="EMBL" id="GBP82105.1"/>
    </source>
</evidence>
<dbReference type="Proteomes" id="UP000299102">
    <property type="component" value="Unassembled WGS sequence"/>
</dbReference>
<proteinExistence type="predicted"/>
<name>A0A4C1Z664_EUMVA</name>
<comment type="caution">
    <text evidence="1">The sequence shown here is derived from an EMBL/GenBank/DDBJ whole genome shotgun (WGS) entry which is preliminary data.</text>
</comment>
<evidence type="ECO:0000313" key="2">
    <source>
        <dbReference type="Proteomes" id="UP000299102"/>
    </source>
</evidence>